<dbReference type="GO" id="GO:0005886">
    <property type="term" value="C:plasma membrane"/>
    <property type="evidence" value="ECO:0007669"/>
    <property type="project" value="TreeGrafter"/>
</dbReference>
<keyword evidence="2" id="KW-0472">Membrane</keyword>
<keyword evidence="4" id="KW-1185">Reference proteome</keyword>
<reference evidence="4" key="1">
    <citation type="submission" date="2016-10" db="EMBL/GenBank/DDBJ databases">
        <authorList>
            <person name="Varghese N."/>
            <person name="Submissions S."/>
        </authorList>
    </citation>
    <scope>NUCLEOTIDE SEQUENCE [LARGE SCALE GENOMIC DNA]</scope>
    <source>
        <strain evidence="4">CCM 7469</strain>
    </source>
</reference>
<organism evidence="3 4">
    <name type="scientific">Pseudomonas panipatensis</name>
    <dbReference type="NCBI Taxonomy" id="428992"/>
    <lineage>
        <taxon>Bacteria</taxon>
        <taxon>Pseudomonadati</taxon>
        <taxon>Pseudomonadota</taxon>
        <taxon>Gammaproteobacteria</taxon>
        <taxon>Pseudomonadales</taxon>
        <taxon>Pseudomonadaceae</taxon>
        <taxon>Pseudomonas</taxon>
    </lineage>
</organism>
<keyword evidence="2" id="KW-0812">Transmembrane</keyword>
<evidence type="ECO:0000256" key="2">
    <source>
        <dbReference type="SAM" id="Phobius"/>
    </source>
</evidence>
<dbReference type="Gene3D" id="3.40.50.300">
    <property type="entry name" value="P-loop containing nucleotide triphosphate hydrolases"/>
    <property type="match status" value="1"/>
</dbReference>
<evidence type="ECO:0000313" key="3">
    <source>
        <dbReference type="EMBL" id="SDH43641.1"/>
    </source>
</evidence>
<dbReference type="STRING" id="428992.SAMN05216272_101534"/>
<dbReference type="OrthoDB" id="6032174at2"/>
<keyword evidence="2" id="KW-1133">Transmembrane helix</keyword>
<dbReference type="PANTHER" id="PTHR32309:SF13">
    <property type="entry name" value="FERRIC ENTEROBACTIN TRANSPORT PROTEIN FEPE"/>
    <property type="match status" value="1"/>
</dbReference>
<dbReference type="InterPro" id="IPR050445">
    <property type="entry name" value="Bact_polysacc_biosynth/exp"/>
</dbReference>
<feature type="transmembrane region" description="Helical" evidence="2">
    <location>
        <begin position="21"/>
        <end position="39"/>
    </location>
</feature>
<evidence type="ECO:0000256" key="1">
    <source>
        <dbReference type="SAM" id="Coils"/>
    </source>
</evidence>
<dbReference type="InterPro" id="IPR027417">
    <property type="entry name" value="P-loop_NTPase"/>
</dbReference>
<dbReference type="RefSeq" id="WP_090260557.1">
    <property type="nucleotide sequence ID" value="NZ_FNDS01000001.1"/>
</dbReference>
<dbReference type="GO" id="GO:0004713">
    <property type="term" value="F:protein tyrosine kinase activity"/>
    <property type="evidence" value="ECO:0007669"/>
    <property type="project" value="TreeGrafter"/>
</dbReference>
<keyword evidence="1" id="KW-0175">Coiled coil</keyword>
<dbReference type="Proteomes" id="UP000199636">
    <property type="component" value="Unassembled WGS sequence"/>
</dbReference>
<feature type="transmembrane region" description="Helical" evidence="2">
    <location>
        <begin position="459"/>
        <end position="483"/>
    </location>
</feature>
<accession>A0A1G8CDP8</accession>
<sequence>MIEIRSYRDLLRLFFIFKREFKLAALFTLAVIVLGAFLLPAKYESSARLLVKPGRDSALPIEISDRQTQVIPVTQRDPIVDEERMLTGSPIVRKVAERYLEIIANQPPPAGIWKRTKWYAKKATGAVFDGLRAVLETFGIVEEQTPVERLAGDLAKKFEVTHAPGSAVMDISFVWNDPEVAQAVVKSWIEIYQEERTQALGRKSLYTFYEMQSSSAAAQIKSYKEQILKHLNEIGAASITDRLEDLSERINILRGERFNTLRQIASSDSALASTRKQLVGLPQEVVTVRQIALNPAQQDLRRLLNQKRLEQADMLRTYTNDAPPMKALQESIRALEQDVAKEGATVQSSEDRAPNTLSIHLQRVLLDETSNNNALRAQLAAQESQLSDLEKQRRDAMAIEPELARLQRELTAAEKNYALYTDSLEKSRIDRELDKSQISNIAVIEEATLNPARVFPKTLVMLLVAVPFSAFVGLLVIYLCYLLDQRIHDGGLAENKFGLPLWTTLPELSNGTAESSNSFMASIYRLYGLLPFERIEREGLVLGLTSARHGEGVSFVIEQLRRMLEQNLLSVRVGGDQPARPGEVVLLDAAALLDSREAFVSLHRADLIALVVEAQKSTVPVVQHALTILNTAFGKVDGIIINRRRFEVPYRVLQRIERYRSAF</sequence>
<proteinExistence type="predicted"/>
<feature type="coiled-coil region" evidence="1">
    <location>
        <begin position="372"/>
        <end position="423"/>
    </location>
</feature>
<dbReference type="AlphaFoldDB" id="A0A1G8CDP8"/>
<dbReference type="PANTHER" id="PTHR32309">
    <property type="entry name" value="TYROSINE-PROTEIN KINASE"/>
    <property type="match status" value="1"/>
</dbReference>
<dbReference type="EMBL" id="FNDS01000001">
    <property type="protein sequence ID" value="SDH43641.1"/>
    <property type="molecule type" value="Genomic_DNA"/>
</dbReference>
<name>A0A1G8CDP8_9PSED</name>
<gene>
    <name evidence="3" type="ORF">SAMN05216272_101534</name>
</gene>
<evidence type="ECO:0000313" key="4">
    <source>
        <dbReference type="Proteomes" id="UP000199636"/>
    </source>
</evidence>
<protein>
    <submittedName>
        <fullName evidence="3">Uncharacterized protein involved in exopolysaccharide biosynthesis</fullName>
    </submittedName>
</protein>